<name>A0A367GTI5_9SPHI</name>
<reference evidence="2 3" key="1">
    <citation type="submission" date="2018-05" db="EMBL/GenBank/DDBJ databases">
        <title>Mucilaginibacter hurinus sp. nov., isolated from briquette warehouse soil.</title>
        <authorList>
            <person name="Choi L."/>
        </authorList>
    </citation>
    <scope>NUCLEOTIDE SEQUENCE [LARGE SCALE GENOMIC DNA]</scope>
    <source>
        <strain evidence="2 3">ZR32</strain>
    </source>
</reference>
<dbReference type="RefSeq" id="WP_114003619.1">
    <property type="nucleotide sequence ID" value="NZ_QGDC01000001.1"/>
</dbReference>
<proteinExistence type="predicted"/>
<accession>A0A367GTI5</accession>
<dbReference type="EMBL" id="QGDC01000001">
    <property type="protein sequence ID" value="RCH56722.1"/>
    <property type="molecule type" value="Genomic_DNA"/>
</dbReference>
<sequence length="156" mass="17691">MRTFCSCGKGRYSAVYSKQDYSKKANNVTSGDYEVYYKGTTGSARQNLFGLPDNGTIQLVPYEDKLHLTHSINLVGLFAKTALMSIGFGIFGIFTHRWWIGPVFFIWLCGANWVIAIIRHGFFTTELADDINKTMNCLPPPDPEPDKMNGRIKHWM</sequence>
<organism evidence="2 3">
    <name type="scientific">Mucilaginibacter hurinus</name>
    <dbReference type="NCBI Taxonomy" id="2201324"/>
    <lineage>
        <taxon>Bacteria</taxon>
        <taxon>Pseudomonadati</taxon>
        <taxon>Bacteroidota</taxon>
        <taxon>Sphingobacteriia</taxon>
        <taxon>Sphingobacteriales</taxon>
        <taxon>Sphingobacteriaceae</taxon>
        <taxon>Mucilaginibacter</taxon>
    </lineage>
</organism>
<keyword evidence="1" id="KW-0472">Membrane</keyword>
<keyword evidence="3" id="KW-1185">Reference proteome</keyword>
<gene>
    <name evidence="2" type="ORF">DJ568_02385</name>
</gene>
<evidence type="ECO:0000313" key="3">
    <source>
        <dbReference type="Proteomes" id="UP000253209"/>
    </source>
</evidence>
<evidence type="ECO:0000313" key="2">
    <source>
        <dbReference type="EMBL" id="RCH56722.1"/>
    </source>
</evidence>
<feature type="transmembrane region" description="Helical" evidence="1">
    <location>
        <begin position="99"/>
        <end position="118"/>
    </location>
</feature>
<protein>
    <submittedName>
        <fullName evidence="2">Uncharacterized protein</fullName>
    </submittedName>
</protein>
<evidence type="ECO:0000256" key="1">
    <source>
        <dbReference type="SAM" id="Phobius"/>
    </source>
</evidence>
<dbReference type="OrthoDB" id="795167at2"/>
<keyword evidence="1" id="KW-1133">Transmembrane helix</keyword>
<dbReference type="Proteomes" id="UP000253209">
    <property type="component" value="Unassembled WGS sequence"/>
</dbReference>
<keyword evidence="1" id="KW-0812">Transmembrane</keyword>
<comment type="caution">
    <text evidence="2">The sequence shown here is derived from an EMBL/GenBank/DDBJ whole genome shotgun (WGS) entry which is preliminary data.</text>
</comment>
<dbReference type="AlphaFoldDB" id="A0A367GTI5"/>
<feature type="transmembrane region" description="Helical" evidence="1">
    <location>
        <begin position="74"/>
        <end position="93"/>
    </location>
</feature>